<dbReference type="EMBL" id="MIKC01000039">
    <property type="protein sequence ID" value="OEG21517.1"/>
    <property type="molecule type" value="Genomic_DNA"/>
</dbReference>
<evidence type="ECO:0000313" key="1">
    <source>
        <dbReference type="EMBL" id="OEG21517.1"/>
    </source>
</evidence>
<dbReference type="Proteomes" id="UP000094469">
    <property type="component" value="Unassembled WGS sequence"/>
</dbReference>
<dbReference type="AlphaFoldDB" id="A0A1E5H988"/>
<reference evidence="2" key="1">
    <citation type="submission" date="2016-09" db="EMBL/GenBank/DDBJ databases">
        <authorList>
            <person name="Gulvik C.A."/>
        </authorList>
    </citation>
    <scope>NUCLEOTIDE SEQUENCE [LARGE SCALE GENOMIC DNA]</scope>
    <source>
        <strain evidence="2">LMG 26676</strain>
    </source>
</reference>
<accession>A0A1E5H988</accession>
<proteinExistence type="predicted"/>
<comment type="caution">
    <text evidence="1">The sequence shown here is derived from an EMBL/GenBank/DDBJ whole genome shotgun (WGS) entry which is preliminary data.</text>
</comment>
<sequence length="102" mass="12100">MVYISDTVKDQEILKHIAKQLEALLNSQASRGEHYYVSKKEPSVLFPESYSISITRKSVQPEQKWWYDCGELKLRKDRHLLASQLVTRNISFLTKELKYYFD</sequence>
<gene>
    <name evidence="1" type="ORF">BCR24_06490</name>
</gene>
<name>A0A1E5H988_9ENTE</name>
<evidence type="ECO:0000313" key="2">
    <source>
        <dbReference type="Proteomes" id="UP000094469"/>
    </source>
</evidence>
<dbReference type="RefSeq" id="WP_069640913.1">
    <property type="nucleotide sequence ID" value="NZ_JAFBEZ010000005.1"/>
</dbReference>
<organism evidence="1 2">
    <name type="scientific">Enterococcus ureilyticus</name>
    <dbReference type="NCBI Taxonomy" id="1131292"/>
    <lineage>
        <taxon>Bacteria</taxon>
        <taxon>Bacillati</taxon>
        <taxon>Bacillota</taxon>
        <taxon>Bacilli</taxon>
        <taxon>Lactobacillales</taxon>
        <taxon>Enterococcaceae</taxon>
        <taxon>Enterococcus</taxon>
    </lineage>
</organism>
<protein>
    <submittedName>
        <fullName evidence="1">Uncharacterized protein</fullName>
    </submittedName>
</protein>
<keyword evidence="2" id="KW-1185">Reference proteome</keyword>